<evidence type="ECO:0000313" key="8">
    <source>
        <dbReference type="Proteomes" id="UP001057134"/>
    </source>
</evidence>
<dbReference type="EMBL" id="CP027059">
    <property type="protein sequence ID" value="UQZ80864.1"/>
    <property type="molecule type" value="Genomic_DNA"/>
</dbReference>
<keyword evidence="8" id="KW-1185">Reference proteome</keyword>
<gene>
    <name evidence="7" type="primary">feuA_1</name>
    <name evidence="7" type="ORF">SK3146_00020</name>
</gene>
<dbReference type="RefSeq" id="WP_249863145.1">
    <property type="nucleotide sequence ID" value="NZ_CP027059.1"/>
</dbReference>
<dbReference type="InterPro" id="IPR051313">
    <property type="entry name" value="Bact_iron-sidero_bind"/>
</dbReference>
<name>A0ABY4RGV9_9BACL</name>
<feature type="signal peptide" evidence="5">
    <location>
        <begin position="1"/>
        <end position="23"/>
    </location>
</feature>
<protein>
    <submittedName>
        <fullName evidence="7">Iron-uptake system-binding protein</fullName>
    </submittedName>
</protein>
<dbReference type="PANTHER" id="PTHR30532:SF1">
    <property type="entry name" value="IRON(3+)-HYDROXAMATE-BINDING PROTEIN FHUD"/>
    <property type="match status" value="1"/>
</dbReference>
<dbReference type="PROSITE" id="PS51257">
    <property type="entry name" value="PROKAR_LIPOPROTEIN"/>
    <property type="match status" value="1"/>
</dbReference>
<comment type="subcellular location">
    <subcellularLocation>
        <location evidence="1">Cell envelope</location>
    </subcellularLocation>
</comment>
<dbReference type="Pfam" id="PF01497">
    <property type="entry name" value="Peripla_BP_2"/>
    <property type="match status" value="1"/>
</dbReference>
<dbReference type="PANTHER" id="PTHR30532">
    <property type="entry name" value="IRON III DICITRATE-BINDING PERIPLASMIC PROTEIN"/>
    <property type="match status" value="1"/>
</dbReference>
<evidence type="ECO:0000259" key="6">
    <source>
        <dbReference type="PROSITE" id="PS50983"/>
    </source>
</evidence>
<accession>A0ABY4RGV9</accession>
<dbReference type="PROSITE" id="PS50983">
    <property type="entry name" value="FE_B12_PBP"/>
    <property type="match status" value="1"/>
</dbReference>
<keyword evidence="4 5" id="KW-0732">Signal</keyword>
<evidence type="ECO:0000256" key="2">
    <source>
        <dbReference type="ARBA" id="ARBA00008814"/>
    </source>
</evidence>
<comment type="similarity">
    <text evidence="2">Belongs to the bacterial solute-binding protein 8 family.</text>
</comment>
<feature type="domain" description="Fe/B12 periplasmic-binding" evidence="6">
    <location>
        <begin position="68"/>
        <end position="325"/>
    </location>
</feature>
<feature type="chain" id="PRO_5047311928" evidence="5">
    <location>
        <begin position="24"/>
        <end position="325"/>
    </location>
</feature>
<evidence type="ECO:0000313" key="7">
    <source>
        <dbReference type="EMBL" id="UQZ80864.1"/>
    </source>
</evidence>
<keyword evidence="3" id="KW-0813">Transport</keyword>
<dbReference type="Proteomes" id="UP001057134">
    <property type="component" value="Chromosome"/>
</dbReference>
<sequence length="325" mass="35498">MRGKRTKWSGLTAVIIAAGLAAGCDGSGVRDTGAMADREVSAPNSEASADSFARTIHHLNGDTKIAQRPVNIAVPYVGFVDYLAVLDTYPVAAQGMTAVSRNFPNLNKRLAGHSIMDLGMEVDMEKLLASQPDIIIAADDMSDKYEQLSRIAPTVVLPQAGEWRETLKQIARVIGQEAKADDVLAEFDRKSEQYRAKLAFRSDQSVLFVMYNGKEQFVSWPEERFEPFYRGLGLKPVPGAAKGGTLSLESLSSLRPDHLFVINNWSNPIQGGVKEALKDNKVWNSIEAVKNDRVYYLSDPSIAGPMALAKIDGIEEIVNAMGKPD</sequence>
<evidence type="ECO:0000256" key="5">
    <source>
        <dbReference type="SAM" id="SignalP"/>
    </source>
</evidence>
<proteinExistence type="inferred from homology"/>
<dbReference type="InterPro" id="IPR002491">
    <property type="entry name" value="ABC_transptr_periplasmic_BD"/>
</dbReference>
<evidence type="ECO:0000256" key="4">
    <source>
        <dbReference type="ARBA" id="ARBA00022729"/>
    </source>
</evidence>
<dbReference type="Gene3D" id="3.40.50.1980">
    <property type="entry name" value="Nitrogenase molybdenum iron protein domain"/>
    <property type="match status" value="2"/>
</dbReference>
<evidence type="ECO:0000256" key="1">
    <source>
        <dbReference type="ARBA" id="ARBA00004196"/>
    </source>
</evidence>
<evidence type="ECO:0000256" key="3">
    <source>
        <dbReference type="ARBA" id="ARBA00022448"/>
    </source>
</evidence>
<reference evidence="7" key="2">
    <citation type="journal article" date="2021" name="J Anim Sci Technol">
        <title>Complete genome sequence of Paenibacillus konkukensis sp. nov. SK3146 as a potential probiotic strain.</title>
        <authorList>
            <person name="Jung H.I."/>
            <person name="Park S."/>
            <person name="Niu K.M."/>
            <person name="Lee S.W."/>
            <person name="Kothari D."/>
            <person name="Yi K.J."/>
            <person name="Kim S.K."/>
        </authorList>
    </citation>
    <scope>NUCLEOTIDE SEQUENCE</scope>
    <source>
        <strain evidence="7">SK3146</strain>
    </source>
</reference>
<dbReference type="SUPFAM" id="SSF53807">
    <property type="entry name" value="Helical backbone' metal receptor"/>
    <property type="match status" value="1"/>
</dbReference>
<organism evidence="7 8">
    <name type="scientific">Paenibacillus konkukensis</name>
    <dbReference type="NCBI Taxonomy" id="2020716"/>
    <lineage>
        <taxon>Bacteria</taxon>
        <taxon>Bacillati</taxon>
        <taxon>Bacillota</taxon>
        <taxon>Bacilli</taxon>
        <taxon>Bacillales</taxon>
        <taxon>Paenibacillaceae</taxon>
        <taxon>Paenibacillus</taxon>
    </lineage>
</organism>
<reference evidence="7" key="1">
    <citation type="submission" date="2018-02" db="EMBL/GenBank/DDBJ databases">
        <authorList>
            <person name="Kim S.-K."/>
            <person name="Jung H.-I."/>
            <person name="Lee S.-W."/>
        </authorList>
    </citation>
    <scope>NUCLEOTIDE SEQUENCE</scope>
    <source>
        <strain evidence="7">SK3146</strain>
    </source>
</reference>